<accession>A0A383C6D1</accession>
<name>A0A383C6D1_9ZZZZ</name>
<dbReference type="InterPro" id="IPR004803">
    <property type="entry name" value="TGT"/>
</dbReference>
<keyword evidence="2" id="KW-0808">Transferase</keyword>
<dbReference type="PANTHER" id="PTHR46499:SF1">
    <property type="entry name" value="QUEUINE TRNA-RIBOSYLTRANSFERASE"/>
    <property type="match status" value="1"/>
</dbReference>
<reference evidence="5" key="1">
    <citation type="submission" date="2018-05" db="EMBL/GenBank/DDBJ databases">
        <authorList>
            <person name="Lanie J.A."/>
            <person name="Ng W.-L."/>
            <person name="Kazmierczak K.M."/>
            <person name="Andrzejewski T.M."/>
            <person name="Davidsen T.M."/>
            <person name="Wayne K.J."/>
            <person name="Tettelin H."/>
            <person name="Glass J.I."/>
            <person name="Rusch D."/>
            <person name="Podicherti R."/>
            <person name="Tsui H.-C.T."/>
            <person name="Winkler M.E."/>
        </authorList>
    </citation>
    <scope>NUCLEOTIDE SEQUENCE</scope>
</reference>
<dbReference type="SUPFAM" id="SSF51713">
    <property type="entry name" value="tRNA-guanine transglycosylase"/>
    <property type="match status" value="1"/>
</dbReference>
<dbReference type="EMBL" id="UINC01206218">
    <property type="protein sequence ID" value="SVE27744.1"/>
    <property type="molecule type" value="Genomic_DNA"/>
</dbReference>
<evidence type="ECO:0000256" key="2">
    <source>
        <dbReference type="ARBA" id="ARBA00022679"/>
    </source>
</evidence>
<dbReference type="Gene3D" id="3.20.20.105">
    <property type="entry name" value="Queuine tRNA-ribosyltransferase-like"/>
    <property type="match status" value="1"/>
</dbReference>
<dbReference type="InterPro" id="IPR002616">
    <property type="entry name" value="tRNA_ribo_trans-like"/>
</dbReference>
<gene>
    <name evidence="5" type="ORF">METZ01_LOCUS480598</name>
</gene>
<evidence type="ECO:0000259" key="4">
    <source>
        <dbReference type="Pfam" id="PF01702"/>
    </source>
</evidence>
<evidence type="ECO:0000313" key="5">
    <source>
        <dbReference type="EMBL" id="SVE27744.1"/>
    </source>
</evidence>
<feature type="domain" description="tRNA-guanine(15) transglycosylase-like" evidence="4">
    <location>
        <begin position="2"/>
        <end position="230"/>
    </location>
</feature>
<keyword evidence="1" id="KW-0328">Glycosyltransferase</keyword>
<dbReference type="AlphaFoldDB" id="A0A383C6D1"/>
<organism evidence="5">
    <name type="scientific">marine metagenome</name>
    <dbReference type="NCBI Taxonomy" id="408172"/>
    <lineage>
        <taxon>unclassified sequences</taxon>
        <taxon>metagenomes</taxon>
        <taxon>ecological metagenomes</taxon>
    </lineage>
</organism>
<keyword evidence="3" id="KW-0819">tRNA processing</keyword>
<protein>
    <recommendedName>
        <fullName evidence="4">tRNA-guanine(15) transglycosylase-like domain-containing protein</fullName>
    </recommendedName>
</protein>
<sequence>ETLGSNIMMPIDVCAAPTDDEQHILEALELTTKWASRSLKAKTTKENMLFGIVQGGLFESLRKRSAEQLIEMEFDGYSIGGLSVGESKTNMYNIVDFTTEILPCDLPRYLMGVGSPEDLVECVARGIDMFDCVLPTRIARNGALFVESGRINITNAKYRKCESSIEQNCKCHACTNFSAGYLNHLFKTKELLGYRLATIHNLHFLMKLMEKIRISIAENDFKNFREDFIGRFIPPDESTRRK</sequence>
<dbReference type="GO" id="GO:0008616">
    <property type="term" value="P:tRNA queuosine(34) biosynthetic process"/>
    <property type="evidence" value="ECO:0007669"/>
    <property type="project" value="TreeGrafter"/>
</dbReference>
<dbReference type="Pfam" id="PF01702">
    <property type="entry name" value="TGT"/>
    <property type="match status" value="1"/>
</dbReference>
<proteinExistence type="predicted"/>
<evidence type="ECO:0000256" key="1">
    <source>
        <dbReference type="ARBA" id="ARBA00022676"/>
    </source>
</evidence>
<dbReference type="InterPro" id="IPR050076">
    <property type="entry name" value="ArchSynthase1/Queuine_TRR"/>
</dbReference>
<feature type="non-terminal residue" evidence="5">
    <location>
        <position position="1"/>
    </location>
</feature>
<dbReference type="GO" id="GO:0005829">
    <property type="term" value="C:cytosol"/>
    <property type="evidence" value="ECO:0007669"/>
    <property type="project" value="TreeGrafter"/>
</dbReference>
<evidence type="ECO:0000256" key="3">
    <source>
        <dbReference type="ARBA" id="ARBA00022694"/>
    </source>
</evidence>
<dbReference type="PANTHER" id="PTHR46499">
    <property type="entry name" value="QUEUINE TRNA-RIBOSYLTRANSFERASE"/>
    <property type="match status" value="1"/>
</dbReference>
<dbReference type="NCBIfam" id="TIGR00430">
    <property type="entry name" value="Q_tRNA_tgt"/>
    <property type="match status" value="1"/>
</dbReference>
<feature type="non-terminal residue" evidence="5">
    <location>
        <position position="242"/>
    </location>
</feature>
<dbReference type="InterPro" id="IPR036511">
    <property type="entry name" value="TGT-like_sf"/>
</dbReference>
<dbReference type="NCBIfam" id="TIGR00449">
    <property type="entry name" value="tgt_general"/>
    <property type="match status" value="1"/>
</dbReference>
<dbReference type="GO" id="GO:0008479">
    <property type="term" value="F:tRNA-guanosine(34) queuine transglycosylase activity"/>
    <property type="evidence" value="ECO:0007669"/>
    <property type="project" value="InterPro"/>
</dbReference>